<keyword evidence="4" id="KW-1185">Reference proteome</keyword>
<gene>
    <name evidence="3" type="primary">icmM</name>
    <name evidence="3" type="ORF">TUM19329_04830</name>
</gene>
<evidence type="ECO:0000313" key="3">
    <source>
        <dbReference type="EMBL" id="BCA94122.1"/>
    </source>
</evidence>
<dbReference type="Proteomes" id="UP000502894">
    <property type="component" value="Chromosome"/>
</dbReference>
<dbReference type="KEGG" id="lant:TUM19329_04830"/>
<protein>
    <submittedName>
        <fullName evidence="3">Phosphoesterase</fullName>
    </submittedName>
</protein>
<sequence>MSRETWALIKHKKNFNVHVYRRGLFLVMISLSLSSIIGLLMFYIYINEPERDYYATSGITPPIKLKPMLAPNASSNALLPPDPPTDDVQRFIPQ</sequence>
<feature type="transmembrane region" description="Helical" evidence="2">
    <location>
        <begin position="23"/>
        <end position="46"/>
    </location>
</feature>
<feature type="region of interest" description="Disordered" evidence="1">
    <location>
        <begin position="74"/>
        <end position="94"/>
    </location>
</feature>
<accession>A0A6F8T277</accession>
<keyword evidence="2" id="KW-1133">Transmembrane helix</keyword>
<evidence type="ECO:0000256" key="2">
    <source>
        <dbReference type="SAM" id="Phobius"/>
    </source>
</evidence>
<name>A0A6F8T277_9GAMM</name>
<dbReference type="EMBL" id="AP022839">
    <property type="protein sequence ID" value="BCA94122.1"/>
    <property type="molecule type" value="Genomic_DNA"/>
</dbReference>
<keyword evidence="2" id="KW-0812">Transmembrane</keyword>
<dbReference type="RefSeq" id="WP_173236099.1">
    <property type="nucleotide sequence ID" value="NZ_AP022839.1"/>
</dbReference>
<evidence type="ECO:0000313" key="4">
    <source>
        <dbReference type="Proteomes" id="UP000502894"/>
    </source>
</evidence>
<organism evidence="3 4">
    <name type="scientific">Legionella antarctica</name>
    <dbReference type="NCBI Taxonomy" id="2708020"/>
    <lineage>
        <taxon>Bacteria</taxon>
        <taxon>Pseudomonadati</taxon>
        <taxon>Pseudomonadota</taxon>
        <taxon>Gammaproteobacteria</taxon>
        <taxon>Legionellales</taxon>
        <taxon>Legionellaceae</taxon>
        <taxon>Legionella</taxon>
    </lineage>
</organism>
<reference evidence="3" key="1">
    <citation type="journal article" date="2020" name="Microbiol. Resour. Announc.">
        <title>Complete Genome Sequence of Novel Psychrotolerant Legionella Strain TUM19329, Isolated from Antarctic Lake Sediment.</title>
        <authorList>
            <person name="Shimada S."/>
            <person name="Nakai R."/>
            <person name="Aoki K."/>
            <person name="Shimoeda N."/>
            <person name="Ohno G."/>
            <person name="Miyazaki Y."/>
            <person name="Kudoh S."/>
            <person name="Imura S."/>
            <person name="Watanabe K."/>
            <person name="Ishii Y."/>
            <person name="Tateda K."/>
        </authorList>
    </citation>
    <scope>NUCLEOTIDE SEQUENCE [LARGE SCALE GENOMIC DNA]</scope>
    <source>
        <strain evidence="3">TUM19329</strain>
    </source>
</reference>
<dbReference type="NCBIfam" id="NF038227">
    <property type="entry name" value="IcmM_DotJ_IVB"/>
    <property type="match status" value="1"/>
</dbReference>
<dbReference type="AlphaFoldDB" id="A0A6F8T277"/>
<evidence type="ECO:0000256" key="1">
    <source>
        <dbReference type="SAM" id="MobiDB-lite"/>
    </source>
</evidence>
<proteinExistence type="predicted"/>
<keyword evidence="2" id="KW-0472">Membrane</keyword>